<comment type="cofactor">
    <cofactor evidence="6">
        <name>Zn(2+)</name>
        <dbReference type="ChEBI" id="CHEBI:29105"/>
    </cofactor>
</comment>
<dbReference type="GO" id="GO:0016811">
    <property type="term" value="F:hydrolase activity, acting on carbon-nitrogen (but not peptide) bonds, in linear amides"/>
    <property type="evidence" value="ECO:0007669"/>
    <property type="project" value="InterPro"/>
</dbReference>
<feature type="transmembrane region" description="Helical" evidence="7">
    <location>
        <begin position="7"/>
        <end position="29"/>
    </location>
</feature>
<feature type="transmembrane region" description="Helical" evidence="7">
    <location>
        <begin position="135"/>
        <end position="153"/>
    </location>
</feature>
<keyword evidence="5 7" id="KW-0472">Membrane</keyword>
<comment type="subcellular location">
    <subcellularLocation>
        <location evidence="1">Membrane</location>
        <topology evidence="1">Multi-pass membrane protein</topology>
    </subcellularLocation>
</comment>
<feature type="binding site" evidence="6">
    <location>
        <position position="97"/>
    </location>
    <ligand>
        <name>Zn(2+)</name>
        <dbReference type="ChEBI" id="CHEBI:29105"/>
        <note>catalytic</note>
    </ligand>
</feature>
<dbReference type="STRING" id="1642818.AWE51_15405"/>
<name>A0A162DMV2_9FLAO</name>
<evidence type="ECO:0000256" key="3">
    <source>
        <dbReference type="ARBA" id="ARBA00022801"/>
    </source>
</evidence>
<evidence type="ECO:0000313" key="8">
    <source>
        <dbReference type="EMBL" id="KZS42758.1"/>
    </source>
</evidence>
<keyword evidence="6" id="KW-0862">Zinc</keyword>
<dbReference type="GO" id="GO:0016020">
    <property type="term" value="C:membrane"/>
    <property type="evidence" value="ECO:0007669"/>
    <property type="project" value="UniProtKB-SubCell"/>
</dbReference>
<comment type="caution">
    <text evidence="8">The sequence shown here is derived from an EMBL/GenBank/DDBJ whole genome shotgun (WGS) entry which is preliminary data.</text>
</comment>
<evidence type="ECO:0000313" key="9">
    <source>
        <dbReference type="Proteomes" id="UP000076715"/>
    </source>
</evidence>
<dbReference type="Pfam" id="PF05875">
    <property type="entry name" value="Ceramidase"/>
    <property type="match status" value="1"/>
</dbReference>
<evidence type="ECO:0000256" key="5">
    <source>
        <dbReference type="ARBA" id="ARBA00023136"/>
    </source>
</evidence>
<dbReference type="AlphaFoldDB" id="A0A162DMV2"/>
<protein>
    <recommendedName>
        <fullName evidence="10">Alkaline phytoceramidase</fullName>
    </recommendedName>
</protein>
<feature type="transmembrane region" description="Helical" evidence="7">
    <location>
        <begin position="213"/>
        <end position="235"/>
    </location>
</feature>
<dbReference type="InterPro" id="IPR008901">
    <property type="entry name" value="ACER"/>
</dbReference>
<dbReference type="EMBL" id="LQRT01000001">
    <property type="protein sequence ID" value="KZS42758.1"/>
    <property type="molecule type" value="Genomic_DNA"/>
</dbReference>
<dbReference type="Proteomes" id="UP000076715">
    <property type="component" value="Unassembled WGS sequence"/>
</dbReference>
<feature type="transmembrane region" description="Helical" evidence="7">
    <location>
        <begin position="159"/>
        <end position="180"/>
    </location>
</feature>
<sequence length="246" mass="28411">MKKEKIGGFLLVSLGILAITIMFFLNPILQNEEYHSFSDTRDIFSISNFWNVISNLLFVIVGIRGLYMFSKGRRVELHYLILCIGIILAGLGSAYYHFSPNTQSLIWDRLPMTIVFMTLFSTVISEFISKKLGNFILAPLLLIGLASIVYWVYGETHDLRPYVLVQFYPLITILLILVFYKSNTSTKKTYWLLLISYLIAKIVEYYDNFIYDVLTIISGHSLKHIFAGLGLWVLLKSYEERISIMK</sequence>
<dbReference type="GO" id="GO:0046872">
    <property type="term" value="F:metal ion binding"/>
    <property type="evidence" value="ECO:0007669"/>
    <property type="project" value="UniProtKB-KW"/>
</dbReference>
<keyword evidence="2 7" id="KW-0812">Transmembrane</keyword>
<dbReference type="RefSeq" id="WP_066307769.1">
    <property type="nucleotide sequence ID" value="NZ_LQRT01000001.1"/>
</dbReference>
<feature type="transmembrane region" description="Helical" evidence="7">
    <location>
        <begin position="189"/>
        <end position="207"/>
    </location>
</feature>
<feature type="binding site" evidence="6">
    <location>
        <position position="220"/>
    </location>
    <ligand>
        <name>Zn(2+)</name>
        <dbReference type="ChEBI" id="CHEBI:29105"/>
        <note>catalytic</note>
    </ligand>
</feature>
<keyword evidence="6" id="KW-0479">Metal-binding</keyword>
<organism evidence="8 9">
    <name type="scientific">Aquimarina aggregata</name>
    <dbReference type="NCBI Taxonomy" id="1642818"/>
    <lineage>
        <taxon>Bacteria</taxon>
        <taxon>Pseudomonadati</taxon>
        <taxon>Bacteroidota</taxon>
        <taxon>Flavobacteriia</taxon>
        <taxon>Flavobacteriales</taxon>
        <taxon>Flavobacteriaceae</taxon>
        <taxon>Aquimarina</taxon>
    </lineage>
</organism>
<feature type="transmembrane region" description="Helical" evidence="7">
    <location>
        <begin position="79"/>
        <end position="98"/>
    </location>
</feature>
<feature type="transmembrane region" description="Helical" evidence="7">
    <location>
        <begin position="110"/>
        <end position="128"/>
    </location>
</feature>
<proteinExistence type="predicted"/>
<evidence type="ECO:0000256" key="4">
    <source>
        <dbReference type="ARBA" id="ARBA00022989"/>
    </source>
</evidence>
<reference evidence="8 9" key="1">
    <citation type="submission" date="2016-01" db="EMBL/GenBank/DDBJ databases">
        <title>The draft genome sequence of Aquimarina sp. RZW4-3-2.</title>
        <authorList>
            <person name="Wang Y."/>
        </authorList>
    </citation>
    <scope>NUCLEOTIDE SEQUENCE [LARGE SCALE GENOMIC DNA]</scope>
    <source>
        <strain evidence="8 9">RZW4-3-2</strain>
    </source>
</reference>
<keyword evidence="4 7" id="KW-1133">Transmembrane helix</keyword>
<keyword evidence="3" id="KW-0378">Hydrolase</keyword>
<evidence type="ECO:0000256" key="1">
    <source>
        <dbReference type="ARBA" id="ARBA00004141"/>
    </source>
</evidence>
<accession>A0A162DMV2</accession>
<feature type="binding site" evidence="6">
    <location>
        <position position="224"/>
    </location>
    <ligand>
        <name>Zn(2+)</name>
        <dbReference type="ChEBI" id="CHEBI:29105"/>
        <note>catalytic</note>
    </ligand>
</feature>
<evidence type="ECO:0008006" key="10">
    <source>
        <dbReference type="Google" id="ProtNLM"/>
    </source>
</evidence>
<dbReference type="OrthoDB" id="6088058at2"/>
<gene>
    <name evidence="8" type="ORF">AWE51_15405</name>
</gene>
<evidence type="ECO:0000256" key="6">
    <source>
        <dbReference type="PIRSR" id="PIRSR608901-2"/>
    </source>
</evidence>
<evidence type="ECO:0000256" key="2">
    <source>
        <dbReference type="ARBA" id="ARBA00022692"/>
    </source>
</evidence>
<keyword evidence="9" id="KW-1185">Reference proteome</keyword>
<feature type="transmembrane region" description="Helical" evidence="7">
    <location>
        <begin position="49"/>
        <end position="67"/>
    </location>
</feature>
<evidence type="ECO:0000256" key="7">
    <source>
        <dbReference type="SAM" id="Phobius"/>
    </source>
</evidence>
<dbReference type="PANTHER" id="PTHR34368">
    <property type="entry name" value="OS01G0962200 PROTEIN"/>
    <property type="match status" value="1"/>
</dbReference>
<dbReference type="PANTHER" id="PTHR34368:SF1">
    <property type="entry name" value="OS01G0962200 PROTEIN"/>
    <property type="match status" value="1"/>
</dbReference>
<dbReference type="GO" id="GO:0006672">
    <property type="term" value="P:ceramide metabolic process"/>
    <property type="evidence" value="ECO:0007669"/>
    <property type="project" value="InterPro"/>
</dbReference>